<evidence type="ECO:0000313" key="4">
    <source>
        <dbReference type="Proteomes" id="UP000094067"/>
    </source>
</evidence>
<dbReference type="CDD" id="cd00229">
    <property type="entry name" value="SGNH_hydrolase"/>
    <property type="match status" value="1"/>
</dbReference>
<organism evidence="3 4">
    <name type="scientific">Eisenbergiella tayi</name>
    <dbReference type="NCBI Taxonomy" id="1432052"/>
    <lineage>
        <taxon>Bacteria</taxon>
        <taxon>Bacillati</taxon>
        <taxon>Bacillota</taxon>
        <taxon>Clostridia</taxon>
        <taxon>Lachnospirales</taxon>
        <taxon>Lachnospiraceae</taxon>
        <taxon>Eisenbergiella</taxon>
    </lineage>
</organism>
<dbReference type="EMBL" id="MCGH01000002">
    <property type="protein sequence ID" value="ODM06954.1"/>
    <property type="molecule type" value="Genomic_DNA"/>
</dbReference>
<dbReference type="InterPro" id="IPR036514">
    <property type="entry name" value="SGNH_hydro_sf"/>
</dbReference>
<dbReference type="Gene3D" id="3.40.50.1110">
    <property type="entry name" value="SGNH hydrolase"/>
    <property type="match status" value="1"/>
</dbReference>
<evidence type="ECO:0000259" key="2">
    <source>
        <dbReference type="Pfam" id="PF13472"/>
    </source>
</evidence>
<keyword evidence="1" id="KW-0472">Membrane</keyword>
<feature type="domain" description="SGNH hydrolase-type esterase" evidence="2">
    <location>
        <begin position="162"/>
        <end position="350"/>
    </location>
</feature>
<reference evidence="3 4" key="1">
    <citation type="submission" date="2016-07" db="EMBL/GenBank/DDBJ databases">
        <title>Characterization of isolates of Eisenbergiella tayi derived from blood cultures, using whole genome sequencing.</title>
        <authorList>
            <person name="Burdz T."/>
            <person name="Wiebe D."/>
            <person name="Huynh C."/>
            <person name="Bernard K."/>
        </authorList>
    </citation>
    <scope>NUCLEOTIDE SEQUENCE [LARGE SCALE GENOMIC DNA]</scope>
    <source>
        <strain evidence="3 4">NML 110608</strain>
    </source>
</reference>
<gene>
    <name evidence="3" type="ORF">BEI61_02844</name>
</gene>
<dbReference type="Pfam" id="PF13472">
    <property type="entry name" value="Lipase_GDSL_2"/>
    <property type="match status" value="1"/>
</dbReference>
<dbReference type="Proteomes" id="UP000094067">
    <property type="component" value="Unassembled WGS sequence"/>
</dbReference>
<evidence type="ECO:0000256" key="1">
    <source>
        <dbReference type="SAM" id="Phobius"/>
    </source>
</evidence>
<proteinExistence type="predicted"/>
<evidence type="ECO:0000313" key="3">
    <source>
        <dbReference type="EMBL" id="ODM06954.1"/>
    </source>
</evidence>
<dbReference type="SUPFAM" id="SSF52266">
    <property type="entry name" value="SGNH hydrolase"/>
    <property type="match status" value="1"/>
</dbReference>
<protein>
    <recommendedName>
        <fullName evidence="2">SGNH hydrolase-type esterase domain-containing protein</fullName>
    </recommendedName>
</protein>
<dbReference type="AlphaFoldDB" id="A0A1E3AE05"/>
<keyword evidence="1" id="KW-1133">Transmembrane helix</keyword>
<sequence>MKRRKNKAAAATGLTAVILVIILLFFAVYYYNRALSAREEGRDLLYQLREGTVYRWSEEGITEYKEEGWSTYVIVCRDQMEPLKKMSIHFTCEEEHLIMSCKEDGSFQSMWRLGSGKHTITVPENAYALYIAVQNDDMSGLKLKNTWKVEAESTYKGKYLSVLGDSISSYEGYIPQGFYPEYRAGSGMEASSMWWYQTALKLGMNICRINGCSGSGVLPAGDGTGGNEERCVSLHTPEHTPDLILVLLGANDLFRGCSQEEFRAEYREMLERMQTRYPDAEIVLCSYFRPSKASFEVDEANELIKSIGEECGLRVVELKKSGIEERDPREVYYDYDPEIGTGMHPNTEGQLLLSNYVCQELTERR</sequence>
<name>A0A1E3AE05_9FIRM</name>
<feature type="transmembrane region" description="Helical" evidence="1">
    <location>
        <begin position="12"/>
        <end position="31"/>
    </location>
</feature>
<keyword evidence="1" id="KW-0812">Transmembrane</keyword>
<accession>A0A1E3AE05</accession>
<dbReference type="RefSeq" id="WP_069152714.1">
    <property type="nucleotide sequence ID" value="NZ_CAJLDD010000006.1"/>
</dbReference>
<dbReference type="InterPro" id="IPR013830">
    <property type="entry name" value="SGNH_hydro"/>
</dbReference>
<comment type="caution">
    <text evidence="3">The sequence shown here is derived from an EMBL/GenBank/DDBJ whole genome shotgun (WGS) entry which is preliminary data.</text>
</comment>